<dbReference type="Pfam" id="PF08501">
    <property type="entry name" value="Shikimate_dh_N"/>
    <property type="match status" value="1"/>
</dbReference>
<keyword evidence="8" id="KW-1185">Reference proteome</keyword>
<keyword evidence="3" id="KW-0057">Aromatic amino acid biosynthesis</keyword>
<proteinExistence type="predicted"/>
<accession>A0A0C7NZD9</accession>
<keyword evidence="3" id="KW-0028">Amino-acid biosynthesis</keyword>
<evidence type="ECO:0000313" key="7">
    <source>
        <dbReference type="EMBL" id="CEP78653.1"/>
    </source>
</evidence>
<dbReference type="SUPFAM" id="SSF51735">
    <property type="entry name" value="NAD(P)-binding Rossmann-fold domains"/>
    <property type="match status" value="1"/>
</dbReference>
<dbReference type="Pfam" id="PF01488">
    <property type="entry name" value="Shikimate_DH"/>
    <property type="match status" value="1"/>
</dbReference>
<dbReference type="CDD" id="cd01065">
    <property type="entry name" value="NAD_bind_Shikimate_DH"/>
    <property type="match status" value="1"/>
</dbReference>
<comment type="catalytic activity">
    <reaction evidence="4">
        <text>shikimate + NADP(+) = 3-dehydroshikimate + NADPH + H(+)</text>
        <dbReference type="Rhea" id="RHEA:17737"/>
        <dbReference type="ChEBI" id="CHEBI:15378"/>
        <dbReference type="ChEBI" id="CHEBI:16630"/>
        <dbReference type="ChEBI" id="CHEBI:36208"/>
        <dbReference type="ChEBI" id="CHEBI:57783"/>
        <dbReference type="ChEBI" id="CHEBI:58349"/>
        <dbReference type="EC" id="1.1.1.25"/>
    </reaction>
</comment>
<dbReference type="SUPFAM" id="SSF53223">
    <property type="entry name" value="Aminoacid dehydrogenase-like, N-terminal domain"/>
    <property type="match status" value="1"/>
</dbReference>
<dbReference type="InterPro" id="IPR036291">
    <property type="entry name" value="NAD(P)-bd_dom_sf"/>
</dbReference>
<feature type="domain" description="Shikimate dehydrogenase substrate binding N-terminal" evidence="6">
    <location>
        <begin position="9"/>
        <end position="86"/>
    </location>
</feature>
<evidence type="ECO:0000259" key="5">
    <source>
        <dbReference type="Pfam" id="PF01488"/>
    </source>
</evidence>
<dbReference type="InterPro" id="IPR046346">
    <property type="entry name" value="Aminoacid_DH-like_N_sf"/>
</dbReference>
<dbReference type="GO" id="GO:0004764">
    <property type="term" value="F:shikimate 3-dehydrogenase (NADP+) activity"/>
    <property type="evidence" value="ECO:0007669"/>
    <property type="project" value="UniProtKB-EC"/>
</dbReference>
<evidence type="ECO:0000256" key="1">
    <source>
        <dbReference type="ARBA" id="ARBA00004871"/>
    </source>
</evidence>
<sequence>MRRFGLLQYPEKESLSKKIFNQYFKLSSINAKYDDIVIEPRKFDTKVTEYLESYDGLNVTVPFKEDIIKFISPVEDAREINAVNCIYQNKGYNTDWKGFYNSLLDTDLKLPILLVGAGGASKAIIYGLYKLGIKHLILVNRTIEKAFKLKDFFTTKIDITVESFENLKEVMKSSKTFINATSIGMFGESFNFSSEELSNLSLIYDIVYNSTALQKQALKNGIKLIDGKTFWYYQAVENLKIWGVYDEVKFYETFVNSKFN</sequence>
<feature type="domain" description="Quinate/shikimate 5-dehydrogenase/glutamyl-tRNA reductase" evidence="5">
    <location>
        <begin position="112"/>
        <end position="182"/>
    </location>
</feature>
<dbReference type="HOGENOM" id="CLU_044063_4_1_0"/>
<dbReference type="PATRIC" id="fig|1006576.9.peg.1356"/>
<dbReference type="Gene3D" id="3.40.50.10860">
    <property type="entry name" value="Leucine Dehydrogenase, chain A, domain 1"/>
    <property type="match status" value="1"/>
</dbReference>
<evidence type="ECO:0000256" key="3">
    <source>
        <dbReference type="ARBA" id="ARBA00023141"/>
    </source>
</evidence>
<dbReference type="PANTHER" id="PTHR21089:SF1">
    <property type="entry name" value="BIFUNCTIONAL 3-DEHYDROQUINATE DEHYDRATASE_SHIKIMATE DEHYDROGENASE, CHLOROPLASTIC"/>
    <property type="match status" value="1"/>
</dbReference>
<evidence type="ECO:0000313" key="8">
    <source>
        <dbReference type="Proteomes" id="UP000032809"/>
    </source>
</evidence>
<protein>
    <recommendedName>
        <fullName evidence="2">shikimate dehydrogenase (NADP(+))</fullName>
        <ecNumber evidence="2">1.1.1.25</ecNumber>
    </recommendedName>
</protein>
<gene>
    <name evidence="7" type="primary">aroE</name>
    <name evidence="7" type="ORF">DTL3_1359</name>
</gene>
<name>A0A0C7NZD9_DEFTU</name>
<dbReference type="PANTHER" id="PTHR21089">
    <property type="entry name" value="SHIKIMATE DEHYDROGENASE"/>
    <property type="match status" value="1"/>
</dbReference>
<dbReference type="UniPathway" id="UPA00053">
    <property type="reaction ID" value="UER00087"/>
</dbReference>
<dbReference type="EMBL" id="LN824141">
    <property type="protein sequence ID" value="CEP78653.1"/>
    <property type="molecule type" value="Genomic_DNA"/>
</dbReference>
<organism evidence="7 8">
    <name type="scientific">Defluviitoga tunisiensis</name>
    <dbReference type="NCBI Taxonomy" id="1006576"/>
    <lineage>
        <taxon>Bacteria</taxon>
        <taxon>Thermotogati</taxon>
        <taxon>Thermotogota</taxon>
        <taxon>Thermotogae</taxon>
        <taxon>Petrotogales</taxon>
        <taxon>Petrotogaceae</taxon>
        <taxon>Defluviitoga</taxon>
    </lineage>
</organism>
<dbReference type="STRING" id="1006576.DTL3_1359"/>
<evidence type="ECO:0000256" key="4">
    <source>
        <dbReference type="ARBA" id="ARBA00049442"/>
    </source>
</evidence>
<evidence type="ECO:0000256" key="2">
    <source>
        <dbReference type="ARBA" id="ARBA00012962"/>
    </source>
</evidence>
<reference evidence="8" key="1">
    <citation type="submission" date="2014-11" db="EMBL/GenBank/DDBJ databases">
        <authorList>
            <person name="Wibberg D."/>
        </authorList>
    </citation>
    <scope>NUCLEOTIDE SEQUENCE [LARGE SCALE GENOMIC DNA]</scope>
    <source>
        <strain evidence="8">L3</strain>
    </source>
</reference>
<dbReference type="OrthoDB" id="9792692at2"/>
<dbReference type="RefSeq" id="WP_045088058.1">
    <property type="nucleotide sequence ID" value="NZ_LN824141.1"/>
</dbReference>
<dbReference type="GO" id="GO:0050661">
    <property type="term" value="F:NADP binding"/>
    <property type="evidence" value="ECO:0007669"/>
    <property type="project" value="TreeGrafter"/>
</dbReference>
<keyword evidence="7" id="KW-0560">Oxidoreductase</keyword>
<dbReference type="GO" id="GO:0009423">
    <property type="term" value="P:chorismate biosynthetic process"/>
    <property type="evidence" value="ECO:0007669"/>
    <property type="project" value="UniProtKB-UniPathway"/>
</dbReference>
<dbReference type="Gene3D" id="3.40.50.720">
    <property type="entry name" value="NAD(P)-binding Rossmann-like Domain"/>
    <property type="match status" value="1"/>
</dbReference>
<dbReference type="GO" id="GO:0019632">
    <property type="term" value="P:shikimate metabolic process"/>
    <property type="evidence" value="ECO:0007669"/>
    <property type="project" value="TreeGrafter"/>
</dbReference>
<dbReference type="InterPro" id="IPR006151">
    <property type="entry name" value="Shikm_DH/Glu-tRNA_Rdtase"/>
</dbReference>
<evidence type="ECO:0000259" key="6">
    <source>
        <dbReference type="Pfam" id="PF08501"/>
    </source>
</evidence>
<dbReference type="Proteomes" id="UP000032809">
    <property type="component" value="Chromosome I"/>
</dbReference>
<dbReference type="AlphaFoldDB" id="A0A0C7NZD9"/>
<dbReference type="InterPro" id="IPR013708">
    <property type="entry name" value="Shikimate_DH-bd_N"/>
</dbReference>
<dbReference type="EC" id="1.1.1.25" evidence="2"/>
<dbReference type="InterPro" id="IPR022893">
    <property type="entry name" value="Shikimate_DH_fam"/>
</dbReference>
<dbReference type="GO" id="GO:0005829">
    <property type="term" value="C:cytosol"/>
    <property type="evidence" value="ECO:0007669"/>
    <property type="project" value="TreeGrafter"/>
</dbReference>
<dbReference type="KEGG" id="dtn:DTL3_1359"/>
<comment type="pathway">
    <text evidence="1">Metabolic intermediate biosynthesis; chorismate biosynthesis; chorismate from D-erythrose 4-phosphate and phosphoenolpyruvate: step 4/7.</text>
</comment>
<dbReference type="GO" id="GO:0009073">
    <property type="term" value="P:aromatic amino acid family biosynthetic process"/>
    <property type="evidence" value="ECO:0007669"/>
    <property type="project" value="UniProtKB-KW"/>
</dbReference>